<accession>A0ABQ8KVL8</accession>
<protein>
    <submittedName>
        <fullName evidence="2">Uncharacterized protein</fullName>
    </submittedName>
</protein>
<evidence type="ECO:0000256" key="1">
    <source>
        <dbReference type="SAM" id="MobiDB-lite"/>
    </source>
</evidence>
<feature type="region of interest" description="Disordered" evidence="1">
    <location>
        <begin position="161"/>
        <end position="200"/>
    </location>
</feature>
<feature type="region of interest" description="Disordered" evidence="1">
    <location>
        <begin position="251"/>
        <end position="280"/>
    </location>
</feature>
<evidence type="ECO:0000313" key="3">
    <source>
        <dbReference type="Proteomes" id="UP000814176"/>
    </source>
</evidence>
<dbReference type="EMBL" id="JADCUA010000002">
    <property type="protein sequence ID" value="KAH9842892.1"/>
    <property type="molecule type" value="Genomic_DNA"/>
</dbReference>
<evidence type="ECO:0000313" key="2">
    <source>
        <dbReference type="EMBL" id="KAH9842892.1"/>
    </source>
</evidence>
<organism evidence="2 3">
    <name type="scientific">Rhodofomes roseus</name>
    <dbReference type="NCBI Taxonomy" id="34475"/>
    <lineage>
        <taxon>Eukaryota</taxon>
        <taxon>Fungi</taxon>
        <taxon>Dikarya</taxon>
        <taxon>Basidiomycota</taxon>
        <taxon>Agaricomycotina</taxon>
        <taxon>Agaricomycetes</taxon>
        <taxon>Polyporales</taxon>
        <taxon>Rhodofomes</taxon>
    </lineage>
</organism>
<dbReference type="RefSeq" id="XP_047783939.1">
    <property type="nucleotide sequence ID" value="XM_047922444.1"/>
</dbReference>
<reference evidence="2 3" key="1">
    <citation type="journal article" date="2021" name="Environ. Microbiol.">
        <title>Gene family expansions and transcriptome signatures uncover fungal adaptations to wood decay.</title>
        <authorList>
            <person name="Hage H."/>
            <person name="Miyauchi S."/>
            <person name="Viragh M."/>
            <person name="Drula E."/>
            <person name="Min B."/>
            <person name="Chaduli D."/>
            <person name="Navarro D."/>
            <person name="Favel A."/>
            <person name="Norest M."/>
            <person name="Lesage-Meessen L."/>
            <person name="Balint B."/>
            <person name="Merenyi Z."/>
            <person name="de Eugenio L."/>
            <person name="Morin E."/>
            <person name="Martinez A.T."/>
            <person name="Baldrian P."/>
            <person name="Stursova M."/>
            <person name="Martinez M.J."/>
            <person name="Novotny C."/>
            <person name="Magnuson J.K."/>
            <person name="Spatafora J.W."/>
            <person name="Maurice S."/>
            <person name="Pangilinan J."/>
            <person name="Andreopoulos W."/>
            <person name="LaButti K."/>
            <person name="Hundley H."/>
            <person name="Na H."/>
            <person name="Kuo A."/>
            <person name="Barry K."/>
            <person name="Lipzen A."/>
            <person name="Henrissat B."/>
            <person name="Riley R."/>
            <person name="Ahrendt S."/>
            <person name="Nagy L.G."/>
            <person name="Grigoriev I.V."/>
            <person name="Martin F."/>
            <person name="Rosso M.N."/>
        </authorList>
    </citation>
    <scope>NUCLEOTIDE SEQUENCE [LARGE SCALE GENOMIC DNA]</scope>
    <source>
        <strain evidence="2 3">CIRM-BRFM 1785</strain>
    </source>
</reference>
<feature type="compositionally biased region" description="Acidic residues" evidence="1">
    <location>
        <begin position="161"/>
        <end position="173"/>
    </location>
</feature>
<keyword evidence="3" id="KW-1185">Reference proteome</keyword>
<dbReference type="GeneID" id="72003176"/>
<feature type="compositionally biased region" description="Low complexity" evidence="1">
    <location>
        <begin position="188"/>
        <end position="199"/>
    </location>
</feature>
<sequence length="342" mass="36969">MSPRRASCDPALTAATQNAVPYPSRVAQPTPDTASMLTCPRLAMASQSTDPSPPPSLFSMARNKLQYVVSTGVKDSCSLHRWVLLKNSIIHSHPSDDAAAAPDGDDAVPYALSQGEAADAPAEEQEVAFMFPDPDALASPGAGSSSDSENEWLDSLLETLGGEDDDLDADDGEGGVSVSPADEDDELLSPLYSPMSSSDDLADQSSFYINPHAIPLPYPIPYPPLQPLGQRWLECHDPLPYYDADDVDDMPVPDAIEDTSDDESDAPATPFDHSTSSLVDPASVPLPIERRRRSDFIHPQVYIDTDDSYFYPFELDPLPPHHDDGVAVDTGRVYRPSLIQEC</sequence>
<comment type="caution">
    <text evidence="2">The sequence shown here is derived from an EMBL/GenBank/DDBJ whole genome shotgun (WGS) entry which is preliminary data.</text>
</comment>
<name>A0ABQ8KVL8_9APHY</name>
<feature type="compositionally biased region" description="Acidic residues" evidence="1">
    <location>
        <begin position="251"/>
        <end position="265"/>
    </location>
</feature>
<dbReference type="Proteomes" id="UP000814176">
    <property type="component" value="Unassembled WGS sequence"/>
</dbReference>
<gene>
    <name evidence="2" type="ORF">C8Q71DRAFT_735006</name>
</gene>
<proteinExistence type="predicted"/>